<accession>A0A174KKU9</accession>
<organism evidence="1 2">
    <name type="scientific">Flavonifractor plautii</name>
    <name type="common">Fusobacterium plautii</name>
    <dbReference type="NCBI Taxonomy" id="292800"/>
    <lineage>
        <taxon>Bacteria</taxon>
        <taxon>Bacillati</taxon>
        <taxon>Bacillota</taxon>
        <taxon>Clostridia</taxon>
        <taxon>Eubacteriales</taxon>
        <taxon>Oscillospiraceae</taxon>
        <taxon>Flavonifractor</taxon>
    </lineage>
</organism>
<gene>
    <name evidence="1" type="ORF">ERS852411_02707</name>
</gene>
<dbReference type="EMBL" id="CYZT01000263">
    <property type="protein sequence ID" value="CUP12572.1"/>
    <property type="molecule type" value="Genomic_DNA"/>
</dbReference>
<protein>
    <submittedName>
        <fullName evidence="1">Uncharacterized protein</fullName>
    </submittedName>
</protein>
<evidence type="ECO:0000313" key="2">
    <source>
        <dbReference type="Proteomes" id="UP000095746"/>
    </source>
</evidence>
<proteinExistence type="predicted"/>
<evidence type="ECO:0000313" key="1">
    <source>
        <dbReference type="EMBL" id="CUP12572.1"/>
    </source>
</evidence>
<reference evidence="1 2" key="1">
    <citation type="submission" date="2015-09" db="EMBL/GenBank/DDBJ databases">
        <authorList>
            <consortium name="Pathogen Informatics"/>
        </authorList>
    </citation>
    <scope>NUCLEOTIDE SEQUENCE [LARGE SCALE GENOMIC DNA]</scope>
    <source>
        <strain evidence="1 2">2789STDY5608854</strain>
    </source>
</reference>
<name>A0A174KKU9_FLAPL</name>
<dbReference type="AlphaFoldDB" id="A0A174KKU9"/>
<dbReference type="Proteomes" id="UP000095746">
    <property type="component" value="Unassembled WGS sequence"/>
</dbReference>
<sequence length="70" mass="7357">MTPELPRAPRSRAEALVAAASPTVWGCLLRSSAAAVPRVRLMLVPVSPSGTGKTFSSLICCFCRLREAAA</sequence>